<dbReference type="SFLD" id="SFLDS00019">
    <property type="entry name" value="Glutathione_Transferase_(cytos"/>
    <property type="match status" value="1"/>
</dbReference>
<feature type="domain" description="GST N-terminal" evidence="1">
    <location>
        <begin position="1"/>
        <end position="81"/>
    </location>
</feature>
<dbReference type="RefSeq" id="WP_374834580.1">
    <property type="nucleotide sequence ID" value="NZ_JBHEEZ010000061.1"/>
</dbReference>
<protein>
    <submittedName>
        <fullName evidence="3">Glutathione S-transferase family protein</fullName>
    </submittedName>
</protein>
<dbReference type="Gene3D" id="3.40.30.10">
    <property type="entry name" value="Glutaredoxin"/>
    <property type="match status" value="1"/>
</dbReference>
<evidence type="ECO:0000259" key="1">
    <source>
        <dbReference type="PROSITE" id="PS50404"/>
    </source>
</evidence>
<dbReference type="InterPro" id="IPR004046">
    <property type="entry name" value="GST_C"/>
</dbReference>
<dbReference type="SFLD" id="SFLDG00358">
    <property type="entry name" value="Main_(cytGST)"/>
    <property type="match status" value="1"/>
</dbReference>
<dbReference type="Pfam" id="PF13417">
    <property type="entry name" value="GST_N_3"/>
    <property type="match status" value="1"/>
</dbReference>
<dbReference type="CDD" id="cd03047">
    <property type="entry name" value="GST_N_2"/>
    <property type="match status" value="1"/>
</dbReference>
<dbReference type="InterPro" id="IPR040079">
    <property type="entry name" value="Glutathione_S-Trfase"/>
</dbReference>
<sequence>MLKIWGRLNSSNVKKVIWIANELKLPYEHMNLGGAYGGLDDPAFLQRNPNGLVPLIEDGKTVLWESNVIVRYLAAQYGKDTFWIEDPAKRAQAEKWMDWASTTSMPDFRDVMMNLVRLPEDQRDPIVAQRGVQGLSKMMRIANNALEQQPWLTGDHFGIGDIPLGCLVYAWFLFPIEREDMPALEAWYKRLTERPAYQKAVMIPLS</sequence>
<keyword evidence="4" id="KW-1185">Reference proteome</keyword>
<dbReference type="Proteomes" id="UP001596042">
    <property type="component" value="Unassembled WGS sequence"/>
</dbReference>
<evidence type="ECO:0000259" key="2">
    <source>
        <dbReference type="PROSITE" id="PS50405"/>
    </source>
</evidence>
<evidence type="ECO:0000313" key="4">
    <source>
        <dbReference type="Proteomes" id="UP001596042"/>
    </source>
</evidence>
<evidence type="ECO:0000313" key="3">
    <source>
        <dbReference type="EMBL" id="MFC4625498.1"/>
    </source>
</evidence>
<reference evidence="4" key="1">
    <citation type="journal article" date="2019" name="Int. J. Syst. Evol. Microbiol.">
        <title>The Global Catalogue of Microorganisms (GCM) 10K type strain sequencing project: providing services to taxonomists for standard genome sequencing and annotation.</title>
        <authorList>
            <consortium name="The Broad Institute Genomics Platform"/>
            <consortium name="The Broad Institute Genome Sequencing Center for Infectious Disease"/>
            <person name="Wu L."/>
            <person name="Ma J."/>
        </authorList>
    </citation>
    <scope>NUCLEOTIDE SEQUENCE [LARGE SCALE GENOMIC DNA]</scope>
    <source>
        <strain evidence="4">CGMCC 1.15731</strain>
    </source>
</reference>
<dbReference type="CDD" id="cd03180">
    <property type="entry name" value="GST_C_2"/>
    <property type="match status" value="1"/>
</dbReference>
<comment type="caution">
    <text evidence="3">The sequence shown here is derived from an EMBL/GenBank/DDBJ whole genome shotgun (WGS) entry which is preliminary data.</text>
</comment>
<organism evidence="3 4">
    <name type="scientific">Daeguia caeni</name>
    <dbReference type="NCBI Taxonomy" id="439612"/>
    <lineage>
        <taxon>Bacteria</taxon>
        <taxon>Pseudomonadati</taxon>
        <taxon>Pseudomonadota</taxon>
        <taxon>Alphaproteobacteria</taxon>
        <taxon>Hyphomicrobiales</taxon>
        <taxon>Brucellaceae</taxon>
        <taxon>Daeguia</taxon>
    </lineage>
</organism>
<gene>
    <name evidence="3" type="ORF">ACFO1V_09765</name>
</gene>
<proteinExistence type="predicted"/>
<dbReference type="Pfam" id="PF00043">
    <property type="entry name" value="GST_C"/>
    <property type="match status" value="1"/>
</dbReference>
<dbReference type="PANTHER" id="PTHR44051:SF19">
    <property type="entry name" value="DISULFIDE-BOND OXIDOREDUCTASE YFCG"/>
    <property type="match status" value="1"/>
</dbReference>
<dbReference type="SUPFAM" id="SSF52833">
    <property type="entry name" value="Thioredoxin-like"/>
    <property type="match status" value="1"/>
</dbReference>
<dbReference type="Gene3D" id="1.20.1050.10">
    <property type="match status" value="1"/>
</dbReference>
<dbReference type="InterPro" id="IPR004045">
    <property type="entry name" value="Glutathione_S-Trfase_N"/>
</dbReference>
<dbReference type="PROSITE" id="PS50405">
    <property type="entry name" value="GST_CTER"/>
    <property type="match status" value="1"/>
</dbReference>
<dbReference type="PROSITE" id="PS50404">
    <property type="entry name" value="GST_NTER"/>
    <property type="match status" value="1"/>
</dbReference>
<dbReference type="InterPro" id="IPR036249">
    <property type="entry name" value="Thioredoxin-like_sf"/>
</dbReference>
<dbReference type="PANTHER" id="PTHR44051">
    <property type="entry name" value="GLUTATHIONE S-TRANSFERASE-RELATED"/>
    <property type="match status" value="1"/>
</dbReference>
<dbReference type="InterPro" id="IPR010987">
    <property type="entry name" value="Glutathione-S-Trfase_C-like"/>
</dbReference>
<dbReference type="SFLD" id="SFLDG01150">
    <property type="entry name" value="Main.1:_Beta-like"/>
    <property type="match status" value="1"/>
</dbReference>
<dbReference type="InterPro" id="IPR036282">
    <property type="entry name" value="Glutathione-S-Trfase_C_sf"/>
</dbReference>
<dbReference type="EMBL" id="JBHSEL010000090">
    <property type="protein sequence ID" value="MFC4625498.1"/>
    <property type="molecule type" value="Genomic_DNA"/>
</dbReference>
<dbReference type="SUPFAM" id="SSF47616">
    <property type="entry name" value="GST C-terminal domain-like"/>
    <property type="match status" value="1"/>
</dbReference>
<name>A0ABV9H6C3_9HYPH</name>
<feature type="domain" description="GST C-terminal" evidence="2">
    <location>
        <begin position="86"/>
        <end position="206"/>
    </location>
</feature>
<accession>A0ABV9H6C3</accession>